<reference evidence="13" key="1">
    <citation type="submission" date="2018-05" db="EMBL/GenBank/DDBJ databases">
        <authorList>
            <person name="Lanie J.A."/>
            <person name="Ng W.-L."/>
            <person name="Kazmierczak K.M."/>
            <person name="Andrzejewski T.M."/>
            <person name="Davidsen T.M."/>
            <person name="Wayne K.J."/>
            <person name="Tettelin H."/>
            <person name="Glass J.I."/>
            <person name="Rusch D."/>
            <person name="Podicherti R."/>
            <person name="Tsui H.-C.T."/>
            <person name="Winkler M.E."/>
        </authorList>
    </citation>
    <scope>NUCLEOTIDE SEQUENCE</scope>
</reference>
<evidence type="ECO:0000256" key="1">
    <source>
        <dbReference type="ARBA" id="ARBA00001947"/>
    </source>
</evidence>
<dbReference type="GO" id="GO:0000428">
    <property type="term" value="C:DNA-directed RNA polymerase complex"/>
    <property type="evidence" value="ECO:0007669"/>
    <property type="project" value="UniProtKB-KW"/>
</dbReference>
<evidence type="ECO:0000256" key="6">
    <source>
        <dbReference type="ARBA" id="ARBA00022723"/>
    </source>
</evidence>
<evidence type="ECO:0000256" key="9">
    <source>
        <dbReference type="ARBA" id="ARBA00022842"/>
    </source>
</evidence>
<comment type="cofactor">
    <cofactor evidence="1">
        <name>Zn(2+)</name>
        <dbReference type="ChEBI" id="CHEBI:29105"/>
    </cofactor>
</comment>
<dbReference type="PANTHER" id="PTHR30313">
    <property type="entry name" value="DNA PRIMASE"/>
    <property type="match status" value="1"/>
</dbReference>
<feature type="non-terminal residue" evidence="13">
    <location>
        <position position="1"/>
    </location>
</feature>
<accession>A0A383BYW1</accession>
<dbReference type="GO" id="GO:0008270">
    <property type="term" value="F:zinc ion binding"/>
    <property type="evidence" value="ECO:0007669"/>
    <property type="project" value="UniProtKB-KW"/>
</dbReference>
<proteinExistence type="predicted"/>
<evidence type="ECO:0000313" key="13">
    <source>
        <dbReference type="EMBL" id="SVE25009.1"/>
    </source>
</evidence>
<evidence type="ECO:0000256" key="8">
    <source>
        <dbReference type="ARBA" id="ARBA00022833"/>
    </source>
</evidence>
<evidence type="ECO:0000256" key="3">
    <source>
        <dbReference type="ARBA" id="ARBA00022679"/>
    </source>
</evidence>
<keyword evidence="11" id="KW-0804">Transcription</keyword>
<dbReference type="Pfam" id="PF01807">
    <property type="entry name" value="Zn_ribbon_DnaG"/>
    <property type="match status" value="1"/>
</dbReference>
<name>A0A383BYW1_9ZZZZ</name>
<feature type="non-terminal residue" evidence="13">
    <location>
        <position position="108"/>
    </location>
</feature>
<dbReference type="InterPro" id="IPR036977">
    <property type="entry name" value="DNA_primase_Znf_CHC2"/>
</dbReference>
<evidence type="ECO:0000256" key="10">
    <source>
        <dbReference type="ARBA" id="ARBA00023125"/>
    </source>
</evidence>
<evidence type="ECO:0000256" key="5">
    <source>
        <dbReference type="ARBA" id="ARBA00022705"/>
    </source>
</evidence>
<evidence type="ECO:0000256" key="7">
    <source>
        <dbReference type="ARBA" id="ARBA00022771"/>
    </source>
</evidence>
<evidence type="ECO:0000259" key="12">
    <source>
        <dbReference type="SMART" id="SM00400"/>
    </source>
</evidence>
<dbReference type="GO" id="GO:0006269">
    <property type="term" value="P:DNA replication, synthesis of primer"/>
    <property type="evidence" value="ECO:0007669"/>
    <property type="project" value="TreeGrafter"/>
</dbReference>
<keyword evidence="7" id="KW-0863">Zinc-finger</keyword>
<feature type="domain" description="Zinc finger CHC2-type" evidence="12">
    <location>
        <begin position="38"/>
        <end position="91"/>
    </location>
</feature>
<organism evidence="13">
    <name type="scientific">marine metagenome</name>
    <dbReference type="NCBI Taxonomy" id="408172"/>
    <lineage>
        <taxon>unclassified sequences</taxon>
        <taxon>metagenomes</taxon>
        <taxon>ecological metagenomes</taxon>
    </lineage>
</organism>
<dbReference type="SMART" id="SM00400">
    <property type="entry name" value="ZnF_CHCC"/>
    <property type="match status" value="1"/>
</dbReference>
<keyword evidence="5" id="KW-0235">DNA replication</keyword>
<dbReference type="GO" id="GO:0003677">
    <property type="term" value="F:DNA binding"/>
    <property type="evidence" value="ECO:0007669"/>
    <property type="project" value="UniProtKB-KW"/>
</dbReference>
<evidence type="ECO:0000256" key="4">
    <source>
        <dbReference type="ARBA" id="ARBA00022695"/>
    </source>
</evidence>
<keyword evidence="3" id="KW-0808">Transferase</keyword>
<dbReference type="AlphaFoldDB" id="A0A383BYW1"/>
<dbReference type="PANTHER" id="PTHR30313:SF2">
    <property type="entry name" value="DNA PRIMASE"/>
    <property type="match status" value="1"/>
</dbReference>
<dbReference type="GO" id="GO:0003899">
    <property type="term" value="F:DNA-directed RNA polymerase activity"/>
    <property type="evidence" value="ECO:0007669"/>
    <property type="project" value="InterPro"/>
</dbReference>
<gene>
    <name evidence="13" type="ORF">METZ01_LOCUS477863</name>
</gene>
<evidence type="ECO:0000256" key="11">
    <source>
        <dbReference type="ARBA" id="ARBA00023163"/>
    </source>
</evidence>
<dbReference type="InterPro" id="IPR002694">
    <property type="entry name" value="Znf_CHC2"/>
</dbReference>
<dbReference type="FunFam" id="3.90.580.10:FF:000001">
    <property type="entry name" value="DNA primase"/>
    <property type="match status" value="1"/>
</dbReference>
<keyword evidence="9" id="KW-0460">Magnesium</keyword>
<dbReference type="GO" id="GO:0005737">
    <property type="term" value="C:cytoplasm"/>
    <property type="evidence" value="ECO:0007669"/>
    <property type="project" value="TreeGrafter"/>
</dbReference>
<dbReference type="InterPro" id="IPR050219">
    <property type="entry name" value="DnaG_primase"/>
</dbReference>
<sequence>VGRFDGPDEVVEAIRQRAEISDVVGRYISLKKKGGRNLWGCCPFHNEKTPSFSVLPGKGYNCFGCGAKGDVFKFVMEYEGIDFGGAKRKLAEMYSIAMESESPEVRQR</sequence>
<keyword evidence="6" id="KW-0479">Metal-binding</keyword>
<keyword evidence="2" id="KW-0240">DNA-directed RNA polymerase</keyword>
<dbReference type="SUPFAM" id="SSF57783">
    <property type="entry name" value="Zinc beta-ribbon"/>
    <property type="match status" value="1"/>
</dbReference>
<protein>
    <recommendedName>
        <fullName evidence="12">Zinc finger CHC2-type domain-containing protein</fullName>
    </recommendedName>
</protein>
<evidence type="ECO:0000256" key="2">
    <source>
        <dbReference type="ARBA" id="ARBA00022478"/>
    </source>
</evidence>
<dbReference type="Gene3D" id="3.90.580.10">
    <property type="entry name" value="Zinc finger, CHC2-type domain"/>
    <property type="match status" value="1"/>
</dbReference>
<dbReference type="EMBL" id="UINC01204332">
    <property type="protein sequence ID" value="SVE25009.1"/>
    <property type="molecule type" value="Genomic_DNA"/>
</dbReference>
<keyword evidence="4" id="KW-0548">Nucleotidyltransferase</keyword>
<keyword evidence="8" id="KW-0862">Zinc</keyword>
<keyword evidence="10" id="KW-0238">DNA-binding</keyword>